<dbReference type="InterPro" id="IPR000692">
    <property type="entry name" value="Fibrillarin"/>
</dbReference>
<evidence type="ECO:0000256" key="4">
    <source>
        <dbReference type="ARBA" id="ARBA00022603"/>
    </source>
</evidence>
<dbReference type="PRINTS" id="PR00052">
    <property type="entry name" value="FIBRILLARIN"/>
</dbReference>
<dbReference type="GO" id="GO:1990259">
    <property type="term" value="F:histone H2AQ104 methyltransferase activity"/>
    <property type="evidence" value="ECO:0007669"/>
    <property type="project" value="TreeGrafter"/>
</dbReference>
<protein>
    <recommendedName>
        <fullName evidence="2">rRNA 2'-O-methyltransferase fibrillarin</fullName>
    </recommendedName>
</protein>
<accession>X1SX88</accession>
<proteinExistence type="inferred from homology"/>
<keyword evidence="3" id="KW-0698">rRNA processing</keyword>
<name>X1SX88_9ZZZZ</name>
<keyword evidence="5" id="KW-0808">Transferase</keyword>
<dbReference type="GO" id="GO:0003723">
    <property type="term" value="F:RNA binding"/>
    <property type="evidence" value="ECO:0007669"/>
    <property type="project" value="UniProtKB-KW"/>
</dbReference>
<comment type="caution">
    <text evidence="7">The sequence shown here is derived from an EMBL/GenBank/DDBJ whole genome shotgun (WGS) entry which is preliminary data.</text>
</comment>
<dbReference type="EMBL" id="BARW01011066">
    <property type="protein sequence ID" value="GAI83766.1"/>
    <property type="molecule type" value="Genomic_DNA"/>
</dbReference>
<keyword evidence="6" id="KW-0694">RNA-binding</keyword>
<evidence type="ECO:0000256" key="1">
    <source>
        <dbReference type="ARBA" id="ARBA00010632"/>
    </source>
</evidence>
<dbReference type="PANTHER" id="PTHR10335:SF17">
    <property type="entry name" value="FIBRILLARIN"/>
    <property type="match status" value="1"/>
</dbReference>
<comment type="similarity">
    <text evidence="1">Belongs to the methyltransferase superfamily. Fibrillarin family.</text>
</comment>
<evidence type="ECO:0000256" key="5">
    <source>
        <dbReference type="ARBA" id="ARBA00022679"/>
    </source>
</evidence>
<evidence type="ECO:0000256" key="6">
    <source>
        <dbReference type="ARBA" id="ARBA00022884"/>
    </source>
</evidence>
<dbReference type="GO" id="GO:0008649">
    <property type="term" value="F:rRNA methyltransferase activity"/>
    <property type="evidence" value="ECO:0007669"/>
    <property type="project" value="TreeGrafter"/>
</dbReference>
<dbReference type="Pfam" id="PF01269">
    <property type="entry name" value="Fibrillarin"/>
    <property type="match status" value="1"/>
</dbReference>
<dbReference type="PANTHER" id="PTHR10335">
    <property type="entry name" value="RRNA 2-O-METHYLTRANSFERASE FIBRILLARIN"/>
    <property type="match status" value="1"/>
</dbReference>
<dbReference type="GO" id="GO:0000494">
    <property type="term" value="P:box C/D sno(s)RNA 3'-end processing"/>
    <property type="evidence" value="ECO:0007669"/>
    <property type="project" value="TreeGrafter"/>
</dbReference>
<keyword evidence="4" id="KW-0489">Methyltransferase</keyword>
<evidence type="ECO:0000256" key="2">
    <source>
        <dbReference type="ARBA" id="ARBA00015190"/>
    </source>
</evidence>
<sequence length="89" mass="10122">FFVPSVDIVYQDISQRNQAEIFLENIKKYLKKDGLGILMVKARSIDVSLKPTKAYELVANKLKEQKLKIVDTIDLAPYEKDHAAIIVST</sequence>
<dbReference type="InterPro" id="IPR029063">
    <property type="entry name" value="SAM-dependent_MTases_sf"/>
</dbReference>
<dbReference type="Gene3D" id="3.40.50.150">
    <property type="entry name" value="Vaccinia Virus protein VP39"/>
    <property type="match status" value="1"/>
</dbReference>
<evidence type="ECO:0000313" key="7">
    <source>
        <dbReference type="EMBL" id="GAI83766.1"/>
    </source>
</evidence>
<dbReference type="SUPFAM" id="SSF53335">
    <property type="entry name" value="S-adenosyl-L-methionine-dependent methyltransferases"/>
    <property type="match status" value="1"/>
</dbReference>
<evidence type="ECO:0000256" key="3">
    <source>
        <dbReference type="ARBA" id="ARBA00022552"/>
    </source>
</evidence>
<feature type="non-terminal residue" evidence="7">
    <location>
        <position position="1"/>
    </location>
</feature>
<reference evidence="7" key="1">
    <citation type="journal article" date="2014" name="Front. Microbiol.">
        <title>High frequency of phylogenetically diverse reductive dehalogenase-homologous genes in deep subseafloor sedimentary metagenomes.</title>
        <authorList>
            <person name="Kawai M."/>
            <person name="Futagami T."/>
            <person name="Toyoda A."/>
            <person name="Takaki Y."/>
            <person name="Nishi S."/>
            <person name="Hori S."/>
            <person name="Arai W."/>
            <person name="Tsubouchi T."/>
            <person name="Morono Y."/>
            <person name="Uchiyama I."/>
            <person name="Ito T."/>
            <person name="Fujiyama A."/>
            <person name="Inagaki F."/>
            <person name="Takami H."/>
        </authorList>
    </citation>
    <scope>NUCLEOTIDE SEQUENCE</scope>
    <source>
        <strain evidence="7">Expedition CK06-06</strain>
    </source>
</reference>
<organism evidence="7">
    <name type="scientific">marine sediment metagenome</name>
    <dbReference type="NCBI Taxonomy" id="412755"/>
    <lineage>
        <taxon>unclassified sequences</taxon>
        <taxon>metagenomes</taxon>
        <taxon>ecological metagenomes</taxon>
    </lineage>
</organism>
<gene>
    <name evidence="7" type="ORF">S12H4_21503</name>
</gene>
<dbReference type="SMART" id="SM01206">
    <property type="entry name" value="Fibrillarin"/>
    <property type="match status" value="1"/>
</dbReference>
<dbReference type="AlphaFoldDB" id="X1SX88"/>